<keyword evidence="2" id="KW-1185">Reference proteome</keyword>
<dbReference type="Proteomes" id="UP000887116">
    <property type="component" value="Unassembled WGS sequence"/>
</dbReference>
<evidence type="ECO:0000313" key="2">
    <source>
        <dbReference type="Proteomes" id="UP000887116"/>
    </source>
</evidence>
<accession>A0A8X6HD65</accession>
<gene>
    <name evidence="1" type="ORF">TNCT_165451</name>
</gene>
<comment type="caution">
    <text evidence="1">The sequence shown here is derived from an EMBL/GenBank/DDBJ whole genome shotgun (WGS) entry which is preliminary data.</text>
</comment>
<name>A0A8X6HD65_TRICU</name>
<dbReference type="AlphaFoldDB" id="A0A8X6HD65"/>
<reference evidence="1" key="1">
    <citation type="submission" date="2020-07" db="EMBL/GenBank/DDBJ databases">
        <title>Multicomponent nature underlies the extraordinary mechanical properties of spider dragline silk.</title>
        <authorList>
            <person name="Kono N."/>
            <person name="Nakamura H."/>
            <person name="Mori M."/>
            <person name="Yoshida Y."/>
            <person name="Ohtoshi R."/>
            <person name="Malay A.D."/>
            <person name="Moran D.A.P."/>
            <person name="Tomita M."/>
            <person name="Numata K."/>
            <person name="Arakawa K."/>
        </authorList>
    </citation>
    <scope>NUCLEOTIDE SEQUENCE</scope>
</reference>
<dbReference type="EMBL" id="BMAO01002914">
    <property type="protein sequence ID" value="GFQ84309.1"/>
    <property type="molecule type" value="Genomic_DNA"/>
</dbReference>
<proteinExistence type="predicted"/>
<organism evidence="1 2">
    <name type="scientific">Trichonephila clavata</name>
    <name type="common">Joro spider</name>
    <name type="synonym">Nephila clavata</name>
    <dbReference type="NCBI Taxonomy" id="2740835"/>
    <lineage>
        <taxon>Eukaryota</taxon>
        <taxon>Metazoa</taxon>
        <taxon>Ecdysozoa</taxon>
        <taxon>Arthropoda</taxon>
        <taxon>Chelicerata</taxon>
        <taxon>Arachnida</taxon>
        <taxon>Araneae</taxon>
        <taxon>Araneomorphae</taxon>
        <taxon>Entelegynae</taxon>
        <taxon>Araneoidea</taxon>
        <taxon>Nephilidae</taxon>
        <taxon>Trichonephila</taxon>
    </lineage>
</organism>
<protein>
    <submittedName>
        <fullName evidence="1">Uncharacterized protein</fullName>
    </submittedName>
</protein>
<evidence type="ECO:0000313" key="1">
    <source>
        <dbReference type="EMBL" id="GFQ84309.1"/>
    </source>
</evidence>
<sequence length="71" mass="8624">MSYEEILVNQYLFTCSPQDRDPIWRRFMGSIVPADSVRRQYDSPPRHSEDECRFKNFIDLILYGLDREMIY</sequence>